<gene>
    <name evidence="2" type="ORF">HNR73_000073</name>
</gene>
<organism evidence="2 3">
    <name type="scientific">Phytomonospora endophytica</name>
    <dbReference type="NCBI Taxonomy" id="714109"/>
    <lineage>
        <taxon>Bacteria</taxon>
        <taxon>Bacillati</taxon>
        <taxon>Actinomycetota</taxon>
        <taxon>Actinomycetes</taxon>
        <taxon>Micromonosporales</taxon>
        <taxon>Micromonosporaceae</taxon>
        <taxon>Phytomonospora</taxon>
    </lineage>
</organism>
<sequence length="197" mass="21782">MPITFDTTGYQAEQDGSWSDPQTGDRIALQVNDGPPFEASWMNDPAALRRGFAGMFAEAGCLIQADLVPFGGARAVWQLCKMPLPNAPSGQIFLSIFTLTKATRYAQLIFHAPEYGTTGMREAMIMMKLGNPQSWVMPHPYDPDLKTRLPFHRGDDPAFDAQFPDHPLSRARRWAGRTAQSARVDPQFAALPELGTV</sequence>
<feature type="compositionally biased region" description="Polar residues" evidence="1">
    <location>
        <begin position="1"/>
        <end position="22"/>
    </location>
</feature>
<proteinExistence type="predicted"/>
<dbReference type="EMBL" id="JACHGT010000001">
    <property type="protein sequence ID" value="MBB6032231.1"/>
    <property type="molecule type" value="Genomic_DNA"/>
</dbReference>
<evidence type="ECO:0000256" key="1">
    <source>
        <dbReference type="SAM" id="MobiDB-lite"/>
    </source>
</evidence>
<dbReference type="Proteomes" id="UP000548476">
    <property type="component" value="Unassembled WGS sequence"/>
</dbReference>
<dbReference type="RefSeq" id="WP_184785160.1">
    <property type="nucleotide sequence ID" value="NZ_BONT01000062.1"/>
</dbReference>
<comment type="caution">
    <text evidence="2">The sequence shown here is derived from an EMBL/GenBank/DDBJ whole genome shotgun (WGS) entry which is preliminary data.</text>
</comment>
<feature type="region of interest" description="Disordered" evidence="1">
    <location>
        <begin position="1"/>
        <end position="23"/>
    </location>
</feature>
<protein>
    <submittedName>
        <fullName evidence="2">Uncharacterized protein</fullName>
    </submittedName>
</protein>
<reference evidence="2 3" key="1">
    <citation type="submission" date="2020-08" db="EMBL/GenBank/DDBJ databases">
        <title>Genomic Encyclopedia of Type Strains, Phase IV (KMG-IV): sequencing the most valuable type-strain genomes for metagenomic binning, comparative biology and taxonomic classification.</title>
        <authorList>
            <person name="Goeker M."/>
        </authorList>
    </citation>
    <scope>NUCLEOTIDE SEQUENCE [LARGE SCALE GENOMIC DNA]</scope>
    <source>
        <strain evidence="2 3">YIM 65646</strain>
    </source>
</reference>
<dbReference type="AlphaFoldDB" id="A0A841F5N9"/>
<keyword evidence="3" id="KW-1185">Reference proteome</keyword>
<accession>A0A841F5N9</accession>
<name>A0A841F5N9_9ACTN</name>
<evidence type="ECO:0000313" key="2">
    <source>
        <dbReference type="EMBL" id="MBB6032231.1"/>
    </source>
</evidence>
<evidence type="ECO:0000313" key="3">
    <source>
        <dbReference type="Proteomes" id="UP000548476"/>
    </source>
</evidence>